<accession>A0A1R3FZU3</accession>
<organism evidence="1 2">
    <name type="scientific">Corchorus olitorius</name>
    <dbReference type="NCBI Taxonomy" id="93759"/>
    <lineage>
        <taxon>Eukaryota</taxon>
        <taxon>Viridiplantae</taxon>
        <taxon>Streptophyta</taxon>
        <taxon>Embryophyta</taxon>
        <taxon>Tracheophyta</taxon>
        <taxon>Spermatophyta</taxon>
        <taxon>Magnoliopsida</taxon>
        <taxon>eudicotyledons</taxon>
        <taxon>Gunneridae</taxon>
        <taxon>Pentapetalae</taxon>
        <taxon>rosids</taxon>
        <taxon>malvids</taxon>
        <taxon>Malvales</taxon>
        <taxon>Malvaceae</taxon>
        <taxon>Grewioideae</taxon>
        <taxon>Apeibeae</taxon>
        <taxon>Corchorus</taxon>
    </lineage>
</organism>
<dbReference type="InterPro" id="IPR050390">
    <property type="entry name" value="C5-Methyltransferase"/>
</dbReference>
<dbReference type="GO" id="GO:0003886">
    <property type="term" value="F:DNA (cytosine-5-)-methyltransferase activity"/>
    <property type="evidence" value="ECO:0007669"/>
    <property type="project" value="TreeGrafter"/>
</dbReference>
<keyword evidence="2" id="KW-1185">Reference proteome</keyword>
<gene>
    <name evidence="1" type="ORF">COLO4_37707</name>
</gene>
<protein>
    <submittedName>
        <fullName evidence="1">Uncharacterized protein</fullName>
    </submittedName>
</protein>
<dbReference type="PANTHER" id="PTHR23068">
    <property type="entry name" value="DNA CYTOSINE-5- -METHYLTRANSFERASE 3-RELATED"/>
    <property type="match status" value="1"/>
</dbReference>
<comment type="caution">
    <text evidence="1">The sequence shown here is derived from an EMBL/GenBank/DDBJ whole genome shotgun (WGS) entry which is preliminary data.</text>
</comment>
<dbReference type="STRING" id="93759.A0A1R3FZU3"/>
<dbReference type="SUPFAM" id="SSF53335">
    <property type="entry name" value="S-adenosyl-L-methionine-dependent methyltransferases"/>
    <property type="match status" value="1"/>
</dbReference>
<evidence type="ECO:0000313" key="1">
    <source>
        <dbReference type="EMBL" id="OMO51361.1"/>
    </source>
</evidence>
<dbReference type="InterPro" id="IPR029063">
    <property type="entry name" value="SAM-dependent_MTases_sf"/>
</dbReference>
<dbReference type="OrthoDB" id="1719924at2759"/>
<dbReference type="EMBL" id="AWUE01024203">
    <property type="protein sequence ID" value="OMO51361.1"/>
    <property type="molecule type" value="Genomic_DNA"/>
</dbReference>
<proteinExistence type="predicted"/>
<name>A0A1R3FZU3_9ROSI</name>
<evidence type="ECO:0000313" key="2">
    <source>
        <dbReference type="Proteomes" id="UP000187203"/>
    </source>
</evidence>
<dbReference type="AlphaFoldDB" id="A0A1R3FZU3"/>
<dbReference type="Proteomes" id="UP000187203">
    <property type="component" value="Unassembled WGS sequence"/>
</dbReference>
<sequence length="306" mass="34027">MSNLIVGVSDGVVDLVRGEGTSASNKRICNKARFVSIGAKLLALDIGFHSFVRVLTINVVTSGEWEVSGVQGKINGSADKSTSFFGEELCIYDNIKQRWGDGDLIDLERLTSPDVLHHLRKNKLNVIYYLKLGSKGDSSNVEVESQLDKGEVGAALADHRELIVGHASPKHCWKRISPAWPIPRCHVAYSSLSYKRYTHPPGVPPAQLLAQTRGNKVTPLEPEEMEMIQEFPKNHTRGGTTRLDRYKAFGNSFQVDRVAYHPSVLKKEFPYGINVYSLFSGIKGAEVALHRLEIPLTMSSLWSPQW</sequence>
<reference evidence="2" key="1">
    <citation type="submission" date="2013-09" db="EMBL/GenBank/DDBJ databases">
        <title>Corchorus olitorius genome sequencing.</title>
        <authorList>
            <person name="Alam M."/>
            <person name="Haque M.S."/>
            <person name="Islam M.S."/>
            <person name="Emdad E.M."/>
            <person name="Islam M.M."/>
            <person name="Ahmed B."/>
            <person name="Halim A."/>
            <person name="Hossen Q.M.M."/>
            <person name="Hossain M.Z."/>
            <person name="Ahmed R."/>
            <person name="Khan M.M."/>
            <person name="Islam R."/>
            <person name="Rashid M.M."/>
            <person name="Khan S.A."/>
            <person name="Rahman M.S."/>
            <person name="Alam M."/>
            <person name="Yahiya A.S."/>
            <person name="Khan M.S."/>
            <person name="Azam M.S."/>
            <person name="Haque T."/>
            <person name="Lashkar M.Z.H."/>
            <person name="Akhand A.I."/>
            <person name="Morshed G."/>
            <person name="Roy S."/>
            <person name="Uddin K.S."/>
            <person name="Rabeya T."/>
            <person name="Hossain A.S."/>
            <person name="Chowdhury A."/>
            <person name="Snigdha A.R."/>
            <person name="Mortoza M.S."/>
            <person name="Matin S.A."/>
            <person name="Hoque S.M.E."/>
            <person name="Islam M.K."/>
            <person name="Roy D.K."/>
            <person name="Haider R."/>
            <person name="Moosa M.M."/>
            <person name="Elias S.M."/>
            <person name="Hasan A.M."/>
            <person name="Jahan S."/>
            <person name="Shafiuddin M."/>
            <person name="Mahmood N."/>
            <person name="Shommy N.S."/>
        </authorList>
    </citation>
    <scope>NUCLEOTIDE SEQUENCE [LARGE SCALE GENOMIC DNA]</scope>
    <source>
        <strain evidence="2">cv. O-4</strain>
    </source>
</reference>
<dbReference type="PANTHER" id="PTHR23068:SF25">
    <property type="entry name" value="DNA (CYTOSINE-5)-METHYLTRANSFERASE DRM2"/>
    <property type="match status" value="1"/>
</dbReference>
<dbReference type="GO" id="GO:0005634">
    <property type="term" value="C:nucleus"/>
    <property type="evidence" value="ECO:0007669"/>
    <property type="project" value="TreeGrafter"/>
</dbReference>